<feature type="chain" id="PRO_5034334996" evidence="5">
    <location>
        <begin position="29"/>
        <end position="471"/>
    </location>
</feature>
<dbReference type="GO" id="GO:0030246">
    <property type="term" value="F:carbohydrate binding"/>
    <property type="evidence" value="ECO:0007669"/>
    <property type="project" value="UniProtKB-KW"/>
</dbReference>
<proteinExistence type="predicted"/>
<evidence type="ECO:0000256" key="2">
    <source>
        <dbReference type="ARBA" id="ARBA00022737"/>
    </source>
</evidence>
<dbReference type="FunFam" id="2.60.120.740:FF:000003">
    <property type="entry name" value="Protein eva-1 homolog C"/>
    <property type="match status" value="1"/>
</dbReference>
<dbReference type="InterPro" id="IPR000922">
    <property type="entry name" value="Lectin_gal-bd_dom"/>
</dbReference>
<keyword evidence="5" id="KW-0732">Signal</keyword>
<keyword evidence="4" id="KW-0812">Transmembrane</keyword>
<feature type="region of interest" description="Disordered" evidence="3">
    <location>
        <begin position="276"/>
        <end position="304"/>
    </location>
</feature>
<keyword evidence="4" id="KW-1133">Transmembrane helix</keyword>
<reference evidence="8" key="1">
    <citation type="submission" date="2025-08" db="UniProtKB">
        <authorList>
            <consortium name="RefSeq"/>
        </authorList>
    </citation>
    <scope>IDENTIFICATION</scope>
    <source>
        <tissue evidence="8">Whole body</tissue>
    </source>
</reference>
<dbReference type="AlphaFoldDB" id="A0A8B8GCL8"/>
<evidence type="ECO:0000256" key="5">
    <source>
        <dbReference type="SAM" id="SignalP"/>
    </source>
</evidence>
<dbReference type="PROSITE" id="PS50228">
    <property type="entry name" value="SUEL_LECTIN"/>
    <property type="match status" value="2"/>
</dbReference>
<feature type="domain" description="SUEL-type lectin" evidence="6">
    <location>
        <begin position="149"/>
        <end position="240"/>
    </location>
</feature>
<evidence type="ECO:0000256" key="4">
    <source>
        <dbReference type="SAM" id="Phobius"/>
    </source>
</evidence>
<accession>A0A8B8GCL8</accession>
<evidence type="ECO:0000256" key="1">
    <source>
        <dbReference type="ARBA" id="ARBA00022734"/>
    </source>
</evidence>
<dbReference type="RefSeq" id="XP_025420969.1">
    <property type="nucleotide sequence ID" value="XM_025565184.1"/>
</dbReference>
<dbReference type="Gene3D" id="2.60.120.740">
    <property type="match status" value="2"/>
</dbReference>
<evidence type="ECO:0000256" key="3">
    <source>
        <dbReference type="SAM" id="MobiDB-lite"/>
    </source>
</evidence>
<dbReference type="GeneID" id="112691056"/>
<dbReference type="CDD" id="cd22829">
    <property type="entry name" value="Gal_Rha_Lectin_EVA1_EVA1C_rpt2"/>
    <property type="match status" value="1"/>
</dbReference>
<feature type="transmembrane region" description="Helical" evidence="4">
    <location>
        <begin position="361"/>
        <end position="386"/>
    </location>
</feature>
<dbReference type="Pfam" id="PF02140">
    <property type="entry name" value="SUEL_Lectin"/>
    <property type="match status" value="2"/>
</dbReference>
<name>A0A8B8GCL8_9HEMI</name>
<feature type="compositionally biased region" description="Polar residues" evidence="3">
    <location>
        <begin position="292"/>
        <end position="304"/>
    </location>
</feature>
<keyword evidence="7" id="KW-1185">Reference proteome</keyword>
<sequence length="471" mass="52219">MAAAVMYRGINTTMLLLLLLMFQRTAVADNLALLTGTLRTYHRVGCETQSLALTCPAGTIISVQTAQYTPGSLASPCSDTRLAANLNNSCSWPQALQYSLLQSVVEACQKKQQCRVQPSVGKYDPCPGHPKFIQVDYKCRPFEFRSKVACEDEVVNLQCNPNSRLAVFSASYGRTEYESIQCPQPQGVPEETCLVSYATETVMTVCHGKRNCRLVADAATFGNPCKPASRMYLKVVYNCVPRRVLKEQFEEPAHSDEPTVMELDYFDNPGVAPVQPFESLSPPANDPRTRYNESGTNPIGQGNSSSSSLGTIFRNMYQQSTSNPIPKITSIKTTDPSNVLANLITFSYVSYKMMHKKRDKFYLYLGGGLIGGLLSILCVVAAKFVWQRSRRHLDNKHKPENTNHDMSIDPNAFGDNISEVDADIDLTDITQFPITIIPTQQLSPSEVVRYGNEGIAPKSLCRNDSSQYFYG</sequence>
<protein>
    <submittedName>
        <fullName evidence="8">Uncharacterized protein LOC112691056 isoform X1</fullName>
    </submittedName>
</protein>
<keyword evidence="1" id="KW-0430">Lectin</keyword>
<keyword evidence="2" id="KW-0677">Repeat</keyword>
<feature type="domain" description="SUEL-type lectin" evidence="6">
    <location>
        <begin position="45"/>
        <end position="140"/>
    </location>
</feature>
<dbReference type="Proteomes" id="UP000694846">
    <property type="component" value="Unplaced"/>
</dbReference>
<gene>
    <name evidence="8" type="primary">LOC112691056</name>
</gene>
<evidence type="ECO:0000313" key="8">
    <source>
        <dbReference type="RefSeq" id="XP_025420969.1"/>
    </source>
</evidence>
<dbReference type="CDD" id="cd22828">
    <property type="entry name" value="Gal_Rha_Lectin_EVA1_EVA1C_rpt1"/>
    <property type="match status" value="1"/>
</dbReference>
<dbReference type="OrthoDB" id="5970528at2759"/>
<dbReference type="InterPro" id="IPR043159">
    <property type="entry name" value="Lectin_gal-bd_sf"/>
</dbReference>
<evidence type="ECO:0000313" key="7">
    <source>
        <dbReference type="Proteomes" id="UP000694846"/>
    </source>
</evidence>
<evidence type="ECO:0000259" key="6">
    <source>
        <dbReference type="PROSITE" id="PS50228"/>
    </source>
</evidence>
<feature type="signal peptide" evidence="5">
    <location>
        <begin position="1"/>
        <end position="28"/>
    </location>
</feature>
<dbReference type="PANTHER" id="PTHR46780">
    <property type="entry name" value="PROTEIN EVA-1"/>
    <property type="match status" value="1"/>
</dbReference>
<keyword evidence="4" id="KW-0472">Membrane</keyword>
<organism evidence="7 8">
    <name type="scientific">Sipha flava</name>
    <name type="common">yellow sugarcane aphid</name>
    <dbReference type="NCBI Taxonomy" id="143950"/>
    <lineage>
        <taxon>Eukaryota</taxon>
        <taxon>Metazoa</taxon>
        <taxon>Ecdysozoa</taxon>
        <taxon>Arthropoda</taxon>
        <taxon>Hexapoda</taxon>
        <taxon>Insecta</taxon>
        <taxon>Pterygota</taxon>
        <taxon>Neoptera</taxon>
        <taxon>Paraneoptera</taxon>
        <taxon>Hemiptera</taxon>
        <taxon>Sternorrhyncha</taxon>
        <taxon>Aphidomorpha</taxon>
        <taxon>Aphidoidea</taxon>
        <taxon>Aphididae</taxon>
        <taxon>Sipha</taxon>
    </lineage>
</organism>